<dbReference type="SUPFAM" id="SSF56317">
    <property type="entry name" value="Carbon-nitrogen hydrolase"/>
    <property type="match status" value="1"/>
</dbReference>
<dbReference type="eggNOG" id="COG0388">
    <property type="taxonomic scope" value="Bacteria"/>
</dbReference>
<proteinExistence type="predicted"/>
<dbReference type="Proteomes" id="UP000006250">
    <property type="component" value="Unassembled WGS sequence"/>
</dbReference>
<dbReference type="PROSITE" id="PS50263">
    <property type="entry name" value="CN_HYDROLASE"/>
    <property type="match status" value="1"/>
</dbReference>
<gene>
    <name evidence="3" type="ORF">DesfrDRAFT_1621</name>
</gene>
<dbReference type="InterPro" id="IPR050345">
    <property type="entry name" value="Aliph_Amidase/BUP"/>
</dbReference>
<evidence type="ECO:0000313" key="4">
    <source>
        <dbReference type="Proteomes" id="UP000006250"/>
    </source>
</evidence>
<comment type="caution">
    <text evidence="3">The sequence shown here is derived from an EMBL/GenBank/DDBJ whole genome shotgun (WGS) entry which is preliminary data.</text>
</comment>
<dbReference type="RefSeq" id="WP_005992801.1">
    <property type="nucleotide sequence ID" value="NZ_AECZ01000008.1"/>
</dbReference>
<protein>
    <submittedName>
        <fullName evidence="3">Nitrilase/cyanide hydratase and apolipoprotein N-acyltransferase</fullName>
    </submittedName>
</protein>
<evidence type="ECO:0000259" key="2">
    <source>
        <dbReference type="PROSITE" id="PS50263"/>
    </source>
</evidence>
<evidence type="ECO:0000256" key="1">
    <source>
        <dbReference type="ARBA" id="ARBA00022801"/>
    </source>
</evidence>
<organism evidence="3 4">
    <name type="scientific">Solidesulfovibrio fructosivorans JJ]</name>
    <dbReference type="NCBI Taxonomy" id="596151"/>
    <lineage>
        <taxon>Bacteria</taxon>
        <taxon>Pseudomonadati</taxon>
        <taxon>Thermodesulfobacteriota</taxon>
        <taxon>Desulfovibrionia</taxon>
        <taxon>Desulfovibrionales</taxon>
        <taxon>Desulfovibrionaceae</taxon>
        <taxon>Solidesulfovibrio</taxon>
    </lineage>
</organism>
<dbReference type="Pfam" id="PF00795">
    <property type="entry name" value="CN_hydrolase"/>
    <property type="match status" value="1"/>
</dbReference>
<sequence length="295" mass="32008">MAAPFRLGLIQMAPEKTVADSLEKAAARVAEAGRAGANVVCLPELFATPYFCRNQDHAAFDLAEPIPGPTTRAMADAAKKAGVVVVAPLFERRGPGCHQNSLAVLGPEGEHIGVYRKMHIPHDPGFEEKFYFAPGDLGFKAFDTPFGRVGTLICWDQWFPEAARATALRGALVLCYPTAIGWHPSEKAEYGEGQRDAWITVQRGHAIANGIYVAAVNRVGIEGGGAGYGETLEFWGSSFVADPSGRIVAQAGVAEEEIITAVIDPQVVETQRRHWPFLRDRRIDAYGDLCRLYGE</sequence>
<dbReference type="PANTHER" id="PTHR43674:SF2">
    <property type="entry name" value="BETA-UREIDOPROPIONASE"/>
    <property type="match status" value="1"/>
</dbReference>
<keyword evidence="4" id="KW-1185">Reference proteome</keyword>
<keyword evidence="3" id="KW-0808">Transferase</keyword>
<dbReference type="CDD" id="cd07573">
    <property type="entry name" value="CPA"/>
    <property type="match status" value="1"/>
</dbReference>
<evidence type="ECO:0000313" key="3">
    <source>
        <dbReference type="EMBL" id="EFL51766.1"/>
    </source>
</evidence>
<dbReference type="InterPro" id="IPR036526">
    <property type="entry name" value="C-N_Hydrolase_sf"/>
</dbReference>
<keyword evidence="1" id="KW-0378">Hydrolase</keyword>
<dbReference type="STRING" id="596151.DesfrDRAFT_1621"/>
<dbReference type="EMBL" id="AECZ01000008">
    <property type="protein sequence ID" value="EFL51766.1"/>
    <property type="molecule type" value="Genomic_DNA"/>
</dbReference>
<reference evidence="3 4" key="1">
    <citation type="submission" date="2010-08" db="EMBL/GenBank/DDBJ databases">
        <title>The draft genome of Desulfovibrio fructosovorans JJ.</title>
        <authorList>
            <consortium name="US DOE Joint Genome Institute (JGI-PGF)"/>
            <person name="Lucas S."/>
            <person name="Copeland A."/>
            <person name="Lapidus A."/>
            <person name="Cheng J.-F."/>
            <person name="Bruce D."/>
            <person name="Goodwin L."/>
            <person name="Pitluck S."/>
            <person name="Land M.L."/>
            <person name="Hauser L."/>
            <person name="Chang Y.-J."/>
            <person name="Jeffries C."/>
            <person name="Wall J.D."/>
            <person name="Stahl D.A."/>
            <person name="Arkin A.P."/>
            <person name="Dehal P."/>
            <person name="Stolyar S.M."/>
            <person name="Hazen T.C."/>
            <person name="Woyke T.J."/>
        </authorList>
    </citation>
    <scope>NUCLEOTIDE SEQUENCE [LARGE SCALE GENOMIC DNA]</scope>
    <source>
        <strain evidence="3 4">JJ</strain>
    </source>
</reference>
<dbReference type="AlphaFoldDB" id="E1JVH2"/>
<accession>E1JVH2</accession>
<dbReference type="FunFam" id="3.60.110.10:FF:000010">
    <property type="entry name" value="Carbon-nitrogen hydrolase"/>
    <property type="match status" value="1"/>
</dbReference>
<dbReference type="OrthoDB" id="9811121at2"/>
<keyword evidence="3" id="KW-0449">Lipoprotein</keyword>
<dbReference type="PANTHER" id="PTHR43674">
    <property type="entry name" value="NITRILASE C965.09-RELATED"/>
    <property type="match status" value="1"/>
</dbReference>
<dbReference type="InterPro" id="IPR003010">
    <property type="entry name" value="C-N_Hydrolase"/>
</dbReference>
<dbReference type="GO" id="GO:0033388">
    <property type="term" value="P:putrescine biosynthetic process from arginine"/>
    <property type="evidence" value="ECO:0007669"/>
    <property type="project" value="TreeGrafter"/>
</dbReference>
<keyword evidence="3" id="KW-0012">Acyltransferase</keyword>
<dbReference type="GO" id="GO:0016746">
    <property type="term" value="F:acyltransferase activity"/>
    <property type="evidence" value="ECO:0007669"/>
    <property type="project" value="UniProtKB-KW"/>
</dbReference>
<dbReference type="Gene3D" id="3.60.110.10">
    <property type="entry name" value="Carbon-nitrogen hydrolase"/>
    <property type="match status" value="1"/>
</dbReference>
<name>E1JVH2_SOLFR</name>
<dbReference type="GO" id="GO:0050126">
    <property type="term" value="F:N-carbamoylputrescine amidase activity"/>
    <property type="evidence" value="ECO:0007669"/>
    <property type="project" value="TreeGrafter"/>
</dbReference>
<feature type="domain" description="CN hydrolase" evidence="2">
    <location>
        <begin position="5"/>
        <end position="265"/>
    </location>
</feature>